<evidence type="ECO:0000259" key="1">
    <source>
        <dbReference type="Pfam" id="PF03466"/>
    </source>
</evidence>
<accession>A0A1V0RV51</accession>
<protein>
    <submittedName>
        <fullName evidence="2">HTH-type transcriptional regulator CynR</fullName>
    </submittedName>
</protein>
<dbReference type="GO" id="GO:0043565">
    <property type="term" value="F:sequence-specific DNA binding"/>
    <property type="evidence" value="ECO:0007669"/>
    <property type="project" value="TreeGrafter"/>
</dbReference>
<evidence type="ECO:0000313" key="3">
    <source>
        <dbReference type="Proteomes" id="UP000192273"/>
    </source>
</evidence>
<geneLocation type="plasmid" evidence="3">
    <name>psmr3-2</name>
</geneLocation>
<dbReference type="SUPFAM" id="SSF53850">
    <property type="entry name" value="Periplasmic binding protein-like II"/>
    <property type="match status" value="1"/>
</dbReference>
<dbReference type="EMBL" id="CP020476">
    <property type="protein sequence ID" value="ARE85677.1"/>
    <property type="molecule type" value="Genomic_DNA"/>
</dbReference>
<keyword evidence="2" id="KW-0614">Plasmid</keyword>
<organism evidence="2 3">
    <name type="scientific">Roseovarius mucosus</name>
    <dbReference type="NCBI Taxonomy" id="215743"/>
    <lineage>
        <taxon>Bacteria</taxon>
        <taxon>Pseudomonadati</taxon>
        <taxon>Pseudomonadota</taxon>
        <taxon>Alphaproteobacteria</taxon>
        <taxon>Rhodobacterales</taxon>
        <taxon>Roseobacteraceae</taxon>
        <taxon>Roseovarius</taxon>
    </lineage>
</organism>
<dbReference type="GO" id="GO:0010628">
    <property type="term" value="P:positive regulation of gene expression"/>
    <property type="evidence" value="ECO:0007669"/>
    <property type="project" value="TreeGrafter"/>
</dbReference>
<evidence type="ECO:0000313" key="2">
    <source>
        <dbReference type="EMBL" id="ARE85677.1"/>
    </source>
</evidence>
<name>A0A1V0RV51_9RHOB</name>
<dbReference type="AlphaFoldDB" id="A0A1V0RV51"/>
<keyword evidence="3" id="KW-1185">Reference proteome</keyword>
<dbReference type="KEGG" id="rmm:ROSMUCSMR3_04234"/>
<sequence length="260" mass="28784">MGFRLFERDRGRLVPRPEAHYFYEEADYILGRLAQTALTMRQIGNFEEGQLRIVCTPATSIYFMPKVVAQFVRDRPRLKVSLMTRSSKVVEESVASQQYDIGLAEAPITPRGTLDTCAFAMPCACALPAGSPLAQKEFISPPDLAGHPLALLFSEHRTCRDMLTAFEEAGVLPIQRFETLTFAAGLQLVAEGLCVSICDPVTAASYHVLNGAKVVFRPFRPKIELPLVVLTPTYRPPSLVAEAFGKELKGALSDLIKDWH</sequence>
<dbReference type="Pfam" id="PF03466">
    <property type="entry name" value="LysR_substrate"/>
    <property type="match status" value="1"/>
</dbReference>
<proteinExistence type="predicted"/>
<dbReference type="Proteomes" id="UP000192273">
    <property type="component" value="Plasmid pSMR3-2"/>
</dbReference>
<reference evidence="2 3" key="1">
    <citation type="submission" date="2017-03" db="EMBL/GenBank/DDBJ databases">
        <title>Genome Sequence of Roseovarius mucosus strain SMR3 Isolated from a culture of the Diatom Skeletonema marinoi.</title>
        <authorList>
            <person name="Topel M."/>
            <person name="Pinder M."/>
            <person name="Johansson O.N."/>
            <person name="Kourtchenko O."/>
            <person name="Godhe A."/>
            <person name="Clarke A.K."/>
        </authorList>
    </citation>
    <scope>NUCLEOTIDE SEQUENCE [LARGE SCALE GENOMIC DNA]</scope>
    <source>
        <strain evidence="2 3">SMR3</strain>
        <plasmid evidence="3">psmr3-2</plasmid>
    </source>
</reference>
<dbReference type="Gene3D" id="3.40.190.290">
    <property type="match status" value="1"/>
</dbReference>
<dbReference type="PANTHER" id="PTHR30427">
    <property type="entry name" value="TRANSCRIPTIONAL ACTIVATOR PROTEIN LYSR"/>
    <property type="match status" value="1"/>
</dbReference>
<gene>
    <name evidence="2" type="primary">cynR</name>
    <name evidence="2" type="ORF">ROSMUCSMR3_04234</name>
</gene>
<dbReference type="InterPro" id="IPR005119">
    <property type="entry name" value="LysR_subst-bd"/>
</dbReference>
<dbReference type="PANTHER" id="PTHR30427:SF1">
    <property type="entry name" value="TRANSCRIPTIONAL ACTIVATOR PROTEIN LYSR"/>
    <property type="match status" value="1"/>
</dbReference>
<feature type="domain" description="LysR substrate-binding" evidence="1">
    <location>
        <begin position="47"/>
        <end position="251"/>
    </location>
</feature>